<feature type="transmembrane region" description="Helical" evidence="1">
    <location>
        <begin position="110"/>
        <end position="131"/>
    </location>
</feature>
<keyword evidence="1" id="KW-0812">Transmembrane</keyword>
<sequence>MMINPWHPLQKIGFRFSFIFILSFIIVNNNEAFPLFNYISKPLVQFTQHVTPWFAENVLNYSYDHSIVINGSSDTSYAWITLLILFLWAVAGTIIWTVTDRKQKDYNTAYYWLTTFVRYYIAFMLINYGTIKLIHAQMLPPGLNRLMQPLGEFSPMGLAWTYFGYSKGYNIFIGMVEILSGFLLFRKTVVLGALITMVVSINIMTANYFFDVPVKIISTALFLLSVFLLLPHIKPLFDFLVLGKSAHIDVLRKPEFVKPWKNKMLTTVKVAAISIFVLSQFSGVLNRQKLIKHYLRKSPLYGIYQVESGDNRRTAIPGDWSFIVFEYEGDATVRDVYYRKKKITPAIDAKQRKISLNNYTLDYLILENGDILLTKAFGDRTEKVRLVKQQPEHFELRRRGFNWIQEYPYNR</sequence>
<feature type="transmembrane region" description="Helical" evidence="1">
    <location>
        <begin position="216"/>
        <end position="243"/>
    </location>
</feature>
<keyword evidence="3" id="KW-1185">Reference proteome</keyword>
<keyword evidence="1" id="KW-0472">Membrane</keyword>
<accession>A0A5S5DE85</accession>
<comment type="caution">
    <text evidence="2">The sequence shown here is derived from an EMBL/GenBank/DDBJ whole genome shotgun (WGS) entry which is preliminary data.</text>
</comment>
<name>A0A5S5DE85_9SPHI</name>
<evidence type="ECO:0000313" key="3">
    <source>
        <dbReference type="Proteomes" id="UP000325105"/>
    </source>
</evidence>
<feature type="transmembrane region" description="Helical" evidence="1">
    <location>
        <begin position="77"/>
        <end position="98"/>
    </location>
</feature>
<dbReference type="Proteomes" id="UP000325105">
    <property type="component" value="Unassembled WGS sequence"/>
</dbReference>
<dbReference type="RefSeq" id="WP_148909157.1">
    <property type="nucleotide sequence ID" value="NZ_VNHX01000015.1"/>
</dbReference>
<reference evidence="2 3" key="1">
    <citation type="submission" date="2019-07" db="EMBL/GenBank/DDBJ databases">
        <title>Genomic Encyclopedia of Archaeal and Bacterial Type Strains, Phase II (KMG-II): from individual species to whole genera.</title>
        <authorList>
            <person name="Goeker M."/>
        </authorList>
    </citation>
    <scope>NUCLEOTIDE SEQUENCE [LARGE SCALE GENOMIC DNA]</scope>
    <source>
        <strain evidence="2 3">DSM 18850</strain>
    </source>
</reference>
<dbReference type="AlphaFoldDB" id="A0A5S5DE85"/>
<evidence type="ECO:0000256" key="1">
    <source>
        <dbReference type="SAM" id="Phobius"/>
    </source>
</evidence>
<evidence type="ECO:0008006" key="4">
    <source>
        <dbReference type="Google" id="ProtNLM"/>
    </source>
</evidence>
<organism evidence="2 3">
    <name type="scientific">Sphingobacterium allocomposti</name>
    <dbReference type="NCBI Taxonomy" id="415956"/>
    <lineage>
        <taxon>Bacteria</taxon>
        <taxon>Pseudomonadati</taxon>
        <taxon>Bacteroidota</taxon>
        <taxon>Sphingobacteriia</taxon>
        <taxon>Sphingobacteriales</taxon>
        <taxon>Sphingobacteriaceae</taxon>
        <taxon>Sphingobacterium</taxon>
    </lineage>
</organism>
<keyword evidence="1" id="KW-1133">Transmembrane helix</keyword>
<evidence type="ECO:0000313" key="2">
    <source>
        <dbReference type="EMBL" id="TYP92922.1"/>
    </source>
</evidence>
<proteinExistence type="predicted"/>
<gene>
    <name evidence="2" type="ORF">BC792_11521</name>
</gene>
<dbReference type="OrthoDB" id="102112at2"/>
<dbReference type="EMBL" id="VNHX01000015">
    <property type="protein sequence ID" value="TYP92922.1"/>
    <property type="molecule type" value="Genomic_DNA"/>
</dbReference>
<feature type="transmembrane region" description="Helical" evidence="1">
    <location>
        <begin position="264"/>
        <end position="285"/>
    </location>
</feature>
<feature type="transmembrane region" description="Helical" evidence="1">
    <location>
        <begin position="12"/>
        <end position="28"/>
    </location>
</feature>
<feature type="transmembrane region" description="Helical" evidence="1">
    <location>
        <begin position="168"/>
        <end position="185"/>
    </location>
</feature>
<protein>
    <recommendedName>
        <fullName evidence="4">DoxX-like protein</fullName>
    </recommendedName>
</protein>